<reference evidence="8 9" key="2">
    <citation type="journal article" date="2013" name="Int. J. Syst. Evol. Microbiol.">
        <title>Methylophaga nitratireducenticrescens sp. nov. and Methylophaga frappieri sp. nov., isolated from the biofilm of the methanol-fed denitrification system treating the seawater at the Montreal Biodome.</title>
        <authorList>
            <person name="Villeneuve C."/>
            <person name="Martineau C."/>
            <person name="Mauffrey F."/>
            <person name="Villemur R."/>
        </authorList>
    </citation>
    <scope>NUCLEOTIDE SEQUENCE [LARGE SCALE GENOMIC DNA]</scope>
    <source>
        <strain evidence="8 9">JAM1</strain>
    </source>
</reference>
<evidence type="ECO:0000256" key="2">
    <source>
        <dbReference type="ARBA" id="ARBA00006386"/>
    </source>
</evidence>
<reference evidence="8 9" key="1">
    <citation type="journal article" date="2012" name="J. Bacteriol.">
        <title>Complete genome sequences of Methylophaga sp. strain JAM1 and Methylophaga sp. strain JAM7.</title>
        <authorList>
            <person name="Villeneuve C."/>
            <person name="Martineau C."/>
            <person name="Mauffrey F."/>
            <person name="Villemur R."/>
        </authorList>
    </citation>
    <scope>NUCLEOTIDE SEQUENCE [LARGE SCALE GENOMIC DNA]</scope>
    <source>
        <strain evidence="8 9">JAM1</strain>
    </source>
</reference>
<dbReference type="EMBL" id="CP003390">
    <property type="protein sequence ID" value="AFI84036.1"/>
    <property type="molecule type" value="Genomic_DNA"/>
</dbReference>
<proteinExistence type="inferred from homology"/>
<evidence type="ECO:0000256" key="3">
    <source>
        <dbReference type="ARBA" id="ARBA00022475"/>
    </source>
</evidence>
<dbReference type="PANTHER" id="PTHR42775">
    <property type="entry name" value="PERMEASE RV2963-RELATED"/>
    <property type="match status" value="1"/>
</dbReference>
<dbReference type="InterPro" id="IPR053166">
    <property type="entry name" value="UPF0718_permease"/>
</dbReference>
<feature type="transmembrane region" description="Helical" evidence="7">
    <location>
        <begin position="207"/>
        <end position="228"/>
    </location>
</feature>
<evidence type="ECO:0000256" key="7">
    <source>
        <dbReference type="SAM" id="Phobius"/>
    </source>
</evidence>
<evidence type="ECO:0000256" key="4">
    <source>
        <dbReference type="ARBA" id="ARBA00022692"/>
    </source>
</evidence>
<dbReference type="eggNOG" id="COG0701">
    <property type="taxonomic scope" value="Bacteria"/>
</dbReference>
<dbReference type="GO" id="GO:0005886">
    <property type="term" value="C:plasma membrane"/>
    <property type="evidence" value="ECO:0007669"/>
    <property type="project" value="UniProtKB-SubCell"/>
</dbReference>
<comment type="subcellular location">
    <subcellularLocation>
        <location evidence="1">Cell membrane</location>
        <topology evidence="1">Multi-pass membrane protein</topology>
    </subcellularLocation>
</comment>
<comment type="similarity">
    <text evidence="2">Belongs to the UPF0718 family.</text>
</comment>
<feature type="transmembrane region" description="Helical" evidence="7">
    <location>
        <begin position="116"/>
        <end position="133"/>
    </location>
</feature>
<dbReference type="PANTHER" id="PTHR42775:SF2">
    <property type="entry name" value="PERMEASE"/>
    <property type="match status" value="1"/>
</dbReference>
<name>I1XI17_METNJ</name>
<accession>I1XI17</accession>
<evidence type="ECO:0000313" key="8">
    <source>
        <dbReference type="EMBL" id="AFI84036.1"/>
    </source>
</evidence>
<feature type="transmembrane region" description="Helical" evidence="7">
    <location>
        <begin position="87"/>
        <end position="110"/>
    </location>
</feature>
<evidence type="ECO:0000256" key="5">
    <source>
        <dbReference type="ARBA" id="ARBA00022989"/>
    </source>
</evidence>
<keyword evidence="9" id="KW-1185">Reference proteome</keyword>
<evidence type="ECO:0000256" key="6">
    <source>
        <dbReference type="ARBA" id="ARBA00023136"/>
    </source>
</evidence>
<dbReference type="HOGENOM" id="CLU_059148_1_0_6"/>
<dbReference type="STRING" id="754476.Q7A_1198"/>
<evidence type="ECO:0000313" key="9">
    <source>
        <dbReference type="Proteomes" id="UP000009144"/>
    </source>
</evidence>
<keyword evidence="5 7" id="KW-1133">Transmembrane helix</keyword>
<gene>
    <name evidence="8" type="ordered locus">Q7A_1198</name>
</gene>
<protein>
    <submittedName>
        <fullName evidence="8">Permease</fullName>
    </submittedName>
</protein>
<keyword evidence="6 7" id="KW-0472">Membrane</keyword>
<feature type="transmembrane region" description="Helical" evidence="7">
    <location>
        <begin position="53"/>
        <end position="75"/>
    </location>
</feature>
<keyword evidence="4 7" id="KW-0812">Transmembrane</keyword>
<keyword evidence="3" id="KW-1003">Cell membrane</keyword>
<sequence>MSQNLNDTLAMFAFLAVELSILFLVVSFLVGLVQWKIPAEKIQNLLGESQRRGYLIAAGLGAITPFCSCSTIPILKGLIKARAGFGPMMVFLFASPILNPIIVVLLFATFGLNLTLIYVISAFVVSLVGGWLLNQMGFERYIRDEHYSTAKTVQSCCNTSEESSTSHAEKDNPACCAIESQPADCCDAQPVAKTPFQRISKQAWSDFIDVLPYLLVGIAIGSVIYGFVPTDFLQQYAGGDNPFAIPLAAVIGVPLYIRAEAVIPLAYSLLAKGVGAGTVMALIIGSAGASLTELILLRSLFKTRLLIAFVVVVMTMAIAAGYLTYLLF</sequence>
<feature type="transmembrane region" description="Helical" evidence="7">
    <location>
        <begin position="306"/>
        <end position="327"/>
    </location>
</feature>
<dbReference type="AlphaFoldDB" id="I1XI17"/>
<feature type="transmembrane region" description="Helical" evidence="7">
    <location>
        <begin position="243"/>
        <end position="267"/>
    </location>
</feature>
<dbReference type="InterPro" id="IPR005524">
    <property type="entry name" value="DUF318"/>
</dbReference>
<dbReference type="OrthoDB" id="9777774at2"/>
<dbReference type="Pfam" id="PF03773">
    <property type="entry name" value="ArsP_1"/>
    <property type="match status" value="1"/>
</dbReference>
<dbReference type="PATRIC" id="fig|754476.3.peg.1182"/>
<evidence type="ECO:0000256" key="1">
    <source>
        <dbReference type="ARBA" id="ARBA00004651"/>
    </source>
</evidence>
<feature type="transmembrane region" description="Helical" evidence="7">
    <location>
        <begin position="279"/>
        <end position="300"/>
    </location>
</feature>
<organism evidence="8 9">
    <name type="scientific">Methylophaga nitratireducenticrescens</name>
    <dbReference type="NCBI Taxonomy" id="754476"/>
    <lineage>
        <taxon>Bacteria</taxon>
        <taxon>Pseudomonadati</taxon>
        <taxon>Pseudomonadota</taxon>
        <taxon>Gammaproteobacteria</taxon>
        <taxon>Thiotrichales</taxon>
        <taxon>Piscirickettsiaceae</taxon>
        <taxon>Methylophaga</taxon>
    </lineage>
</organism>
<dbReference type="Proteomes" id="UP000009144">
    <property type="component" value="Chromosome"/>
</dbReference>
<feature type="transmembrane region" description="Helical" evidence="7">
    <location>
        <begin position="12"/>
        <end position="33"/>
    </location>
</feature>
<dbReference type="KEGG" id="mej:Q7A_1198"/>